<reference evidence="9 10" key="1">
    <citation type="submission" date="2020-07" db="EMBL/GenBank/DDBJ databases">
        <title>Sequencing the genomes of 1000 actinobacteria strains.</title>
        <authorList>
            <person name="Klenk H.-P."/>
        </authorList>
    </citation>
    <scope>NUCLEOTIDE SEQUENCE [LARGE SCALE GENOMIC DNA]</scope>
    <source>
        <strain evidence="9 10">DSM 24723</strain>
    </source>
</reference>
<dbReference type="EC" id="1.14.13.83" evidence="9"/>
<evidence type="ECO:0000256" key="3">
    <source>
        <dbReference type="ARBA" id="ARBA00022723"/>
    </source>
</evidence>
<evidence type="ECO:0000313" key="10">
    <source>
        <dbReference type="Proteomes" id="UP000592181"/>
    </source>
</evidence>
<evidence type="ECO:0000256" key="2">
    <source>
        <dbReference type="ARBA" id="ARBA00022617"/>
    </source>
</evidence>
<feature type="region of interest" description="Disordered" evidence="7">
    <location>
        <begin position="223"/>
        <end position="244"/>
    </location>
</feature>
<gene>
    <name evidence="9" type="ORF">BJY28_002109</name>
</gene>
<keyword evidence="6" id="KW-0411">Iron-sulfur</keyword>
<evidence type="ECO:0000256" key="4">
    <source>
        <dbReference type="ARBA" id="ARBA00023002"/>
    </source>
</evidence>
<sequence length="401" mass="40645">MATPTPATAPARSGADRCPGLLSPFVSADGAMVRLRVPGGWLPTATLRAVSALAGTHGDPDLTLTSRGSLQLRGLPEVLPAEIITTVGELGLVPSAAHDRARNIVADPGDPQVRAMVAALDAALLADDVAAGLPGRFLLAVAGPDGPVLAEPWDLAVVVDAADTAQATVLVDGRSLTVPAARAPQVVLAVIHRFLAARPGARAWNVADLAADVRAGLLPGSVPASPHPAAPPLPGPLPGATTETAPDRGLLALAPLGLLTPPQVDALAEVAAEVQLTPWRAVLVPVADGAAGTDSSTSDVPERLTASGLVLDPSSPWTVLSACAGAPGCARTDVPTRDIAREAAPRIDPAGPPVHVIGCERACGHPAREHLRVDSPAGPDAVLAAQRAMMTRSRTTDQEDR</sequence>
<dbReference type="InterPro" id="IPR036136">
    <property type="entry name" value="Nit/Sulf_reduc_fer-like_dom_sf"/>
</dbReference>
<evidence type="ECO:0000256" key="5">
    <source>
        <dbReference type="ARBA" id="ARBA00023004"/>
    </source>
</evidence>
<dbReference type="AlphaFoldDB" id="A0A852X830"/>
<keyword evidence="5" id="KW-0408">Iron</keyword>
<dbReference type="GO" id="GO:0043818">
    <property type="term" value="F:precorrin-3B synthase activity"/>
    <property type="evidence" value="ECO:0007669"/>
    <property type="project" value="UniProtKB-EC"/>
</dbReference>
<dbReference type="InterPro" id="IPR045854">
    <property type="entry name" value="NO2/SO3_Rdtase_4Fe4S_sf"/>
</dbReference>
<dbReference type="Pfam" id="PF03460">
    <property type="entry name" value="NIR_SIR_ferr"/>
    <property type="match status" value="1"/>
</dbReference>
<dbReference type="Proteomes" id="UP000592181">
    <property type="component" value="Unassembled WGS sequence"/>
</dbReference>
<dbReference type="RefSeq" id="WP_179462978.1">
    <property type="nucleotide sequence ID" value="NZ_JACBZX010000001.1"/>
</dbReference>
<keyword evidence="2" id="KW-0349">Heme</keyword>
<evidence type="ECO:0000256" key="6">
    <source>
        <dbReference type="ARBA" id="ARBA00023014"/>
    </source>
</evidence>
<feature type="domain" description="Nitrite/Sulfite reductase ferredoxin-like" evidence="8">
    <location>
        <begin position="29"/>
        <end position="77"/>
    </location>
</feature>
<keyword evidence="1" id="KW-0004">4Fe-4S</keyword>
<comment type="caution">
    <text evidence="9">The sequence shown here is derived from an EMBL/GenBank/DDBJ whole genome shotgun (WGS) entry which is preliminary data.</text>
</comment>
<dbReference type="GO" id="GO:0046872">
    <property type="term" value="F:metal ion binding"/>
    <property type="evidence" value="ECO:0007669"/>
    <property type="project" value="UniProtKB-KW"/>
</dbReference>
<protein>
    <submittedName>
        <fullName evidence="9">Precorrin-3B synthase</fullName>
        <ecNumber evidence="9">1.14.13.83</ecNumber>
    </submittedName>
</protein>
<dbReference type="InterPro" id="IPR005117">
    <property type="entry name" value="NiRdtase/SiRdtase_haem-b_fer"/>
</dbReference>
<organism evidence="9 10">
    <name type="scientific">Janibacter alkaliphilus</name>
    <dbReference type="NCBI Taxonomy" id="1069963"/>
    <lineage>
        <taxon>Bacteria</taxon>
        <taxon>Bacillati</taxon>
        <taxon>Actinomycetota</taxon>
        <taxon>Actinomycetes</taxon>
        <taxon>Micrococcales</taxon>
        <taxon>Intrasporangiaceae</taxon>
        <taxon>Janibacter</taxon>
    </lineage>
</organism>
<dbReference type="PANTHER" id="PTHR32439:SF9">
    <property type="entry name" value="BLR3264 PROTEIN"/>
    <property type="match status" value="1"/>
</dbReference>
<feature type="compositionally biased region" description="Pro residues" evidence="7">
    <location>
        <begin position="225"/>
        <end position="237"/>
    </location>
</feature>
<dbReference type="InterPro" id="IPR051329">
    <property type="entry name" value="NIR_SIR_4Fe-4S"/>
</dbReference>
<keyword evidence="10" id="KW-1185">Reference proteome</keyword>
<evidence type="ECO:0000313" key="9">
    <source>
        <dbReference type="EMBL" id="NYG37640.1"/>
    </source>
</evidence>
<evidence type="ECO:0000256" key="7">
    <source>
        <dbReference type="SAM" id="MobiDB-lite"/>
    </source>
</evidence>
<keyword evidence="3" id="KW-0479">Metal-binding</keyword>
<evidence type="ECO:0000259" key="8">
    <source>
        <dbReference type="Pfam" id="PF03460"/>
    </source>
</evidence>
<dbReference type="EMBL" id="JACBZX010000001">
    <property type="protein sequence ID" value="NYG37640.1"/>
    <property type="molecule type" value="Genomic_DNA"/>
</dbReference>
<name>A0A852X830_9MICO</name>
<dbReference type="GO" id="GO:0051539">
    <property type="term" value="F:4 iron, 4 sulfur cluster binding"/>
    <property type="evidence" value="ECO:0007669"/>
    <property type="project" value="UniProtKB-KW"/>
</dbReference>
<accession>A0A852X830</accession>
<keyword evidence="4 9" id="KW-0560">Oxidoreductase</keyword>
<dbReference type="PANTHER" id="PTHR32439">
    <property type="entry name" value="FERREDOXIN--NITRITE REDUCTASE, CHLOROPLASTIC"/>
    <property type="match status" value="1"/>
</dbReference>
<proteinExistence type="predicted"/>
<dbReference type="Gene3D" id="3.90.480.10">
    <property type="entry name" value="Sulfite Reductase Hemoprotein,Domain 2"/>
    <property type="match status" value="1"/>
</dbReference>
<dbReference type="SUPFAM" id="SSF55124">
    <property type="entry name" value="Nitrite/Sulfite reductase N-terminal domain-like"/>
    <property type="match status" value="2"/>
</dbReference>
<dbReference type="Gene3D" id="3.30.413.10">
    <property type="entry name" value="Sulfite Reductase Hemoprotein, domain 1"/>
    <property type="match status" value="1"/>
</dbReference>
<evidence type="ECO:0000256" key="1">
    <source>
        <dbReference type="ARBA" id="ARBA00022485"/>
    </source>
</evidence>